<evidence type="ECO:0000313" key="1">
    <source>
        <dbReference type="EMBL" id="CAH1416724.1"/>
    </source>
</evidence>
<accession>A0AAU9LM72</accession>
<name>A0AAU9LM72_9ASTR</name>
<keyword evidence="2" id="KW-1185">Reference proteome</keyword>
<comment type="caution">
    <text evidence="1">The sequence shown here is derived from an EMBL/GenBank/DDBJ whole genome shotgun (WGS) entry which is preliminary data.</text>
</comment>
<protein>
    <submittedName>
        <fullName evidence="1">Uncharacterized protein</fullName>
    </submittedName>
</protein>
<evidence type="ECO:0000313" key="2">
    <source>
        <dbReference type="Proteomes" id="UP001157418"/>
    </source>
</evidence>
<dbReference type="AlphaFoldDB" id="A0AAU9LM72"/>
<dbReference type="Proteomes" id="UP001157418">
    <property type="component" value="Unassembled WGS sequence"/>
</dbReference>
<organism evidence="1 2">
    <name type="scientific">Lactuca virosa</name>
    <dbReference type="NCBI Taxonomy" id="75947"/>
    <lineage>
        <taxon>Eukaryota</taxon>
        <taxon>Viridiplantae</taxon>
        <taxon>Streptophyta</taxon>
        <taxon>Embryophyta</taxon>
        <taxon>Tracheophyta</taxon>
        <taxon>Spermatophyta</taxon>
        <taxon>Magnoliopsida</taxon>
        <taxon>eudicotyledons</taxon>
        <taxon>Gunneridae</taxon>
        <taxon>Pentapetalae</taxon>
        <taxon>asterids</taxon>
        <taxon>campanulids</taxon>
        <taxon>Asterales</taxon>
        <taxon>Asteraceae</taxon>
        <taxon>Cichorioideae</taxon>
        <taxon>Cichorieae</taxon>
        <taxon>Lactucinae</taxon>
        <taxon>Lactuca</taxon>
    </lineage>
</organism>
<proteinExistence type="predicted"/>
<gene>
    <name evidence="1" type="ORF">LVIROSA_LOCUS4471</name>
</gene>
<reference evidence="1 2" key="1">
    <citation type="submission" date="2022-01" db="EMBL/GenBank/DDBJ databases">
        <authorList>
            <person name="Xiong W."/>
            <person name="Schranz E."/>
        </authorList>
    </citation>
    <scope>NUCLEOTIDE SEQUENCE [LARGE SCALE GENOMIC DNA]</scope>
</reference>
<sequence length="133" mass="14874">MLHLLLLLFLNKLEIPLLFMVVKQVKITVTVGVRMVAVEEVLMVFDRSKLLRGGVMFGSLSIPLLLDFTLLKAFCRVHLLSISSLTTTSPLILSSRIDNKNDQINNLHPSKHLLPFQTPHILCGHGSNILPLL</sequence>
<dbReference type="EMBL" id="CAKMRJ010000002">
    <property type="protein sequence ID" value="CAH1416724.1"/>
    <property type="molecule type" value="Genomic_DNA"/>
</dbReference>